<keyword evidence="1" id="KW-1133">Transmembrane helix</keyword>
<protein>
    <recommendedName>
        <fullName evidence="2">Large ribosomal subunit protein bL12 C-terminal domain-containing protein</fullName>
    </recommendedName>
</protein>
<keyword evidence="4" id="KW-1185">Reference proteome</keyword>
<keyword evidence="1" id="KW-0812">Transmembrane</keyword>
<gene>
    <name evidence="3" type="ORF">GCM10010912_04600</name>
</gene>
<reference evidence="3" key="1">
    <citation type="journal article" date="2014" name="Int. J. Syst. Evol. Microbiol.">
        <title>Complete genome sequence of Corynebacterium casei LMG S-19264T (=DSM 44701T), isolated from a smear-ripened cheese.</title>
        <authorList>
            <consortium name="US DOE Joint Genome Institute (JGI-PGF)"/>
            <person name="Walter F."/>
            <person name="Albersmeier A."/>
            <person name="Kalinowski J."/>
            <person name="Ruckert C."/>
        </authorList>
    </citation>
    <scope>NUCLEOTIDE SEQUENCE</scope>
    <source>
        <strain evidence="3">CGMCC 1.16134</strain>
    </source>
</reference>
<evidence type="ECO:0000256" key="1">
    <source>
        <dbReference type="SAM" id="Phobius"/>
    </source>
</evidence>
<dbReference type="InterPro" id="IPR013823">
    <property type="entry name" value="Ribosomal_bL12_C"/>
</dbReference>
<reference evidence="3" key="2">
    <citation type="submission" date="2020-09" db="EMBL/GenBank/DDBJ databases">
        <authorList>
            <person name="Sun Q."/>
            <person name="Zhou Y."/>
        </authorList>
    </citation>
    <scope>NUCLEOTIDE SEQUENCE</scope>
    <source>
        <strain evidence="3">CGMCC 1.16134</strain>
    </source>
</reference>
<sequence>MNKAEIIAIIALIFSVLLLIKVFRLQARLNELSSDVARLEGRSEAYPLSKQDAAATIYVDDRALAPDLEQRLRYLLADGKKIQAIKELREAKDLKLKEAKDYVDAMERR</sequence>
<dbReference type="GO" id="GO:0003735">
    <property type="term" value="F:structural constituent of ribosome"/>
    <property type="evidence" value="ECO:0007669"/>
    <property type="project" value="InterPro"/>
</dbReference>
<dbReference type="GO" id="GO:0006412">
    <property type="term" value="P:translation"/>
    <property type="evidence" value="ECO:0007669"/>
    <property type="project" value="InterPro"/>
</dbReference>
<evidence type="ECO:0000259" key="2">
    <source>
        <dbReference type="Pfam" id="PF00542"/>
    </source>
</evidence>
<proteinExistence type="predicted"/>
<comment type="caution">
    <text evidence="3">The sequence shown here is derived from an EMBL/GenBank/DDBJ whole genome shotgun (WGS) entry which is preliminary data.</text>
</comment>
<dbReference type="Gene3D" id="3.30.1390.10">
    <property type="match status" value="1"/>
</dbReference>
<keyword evidence="1" id="KW-0472">Membrane</keyword>
<organism evidence="3 4">
    <name type="scientific">Paenibacillus albidus</name>
    <dbReference type="NCBI Taxonomy" id="2041023"/>
    <lineage>
        <taxon>Bacteria</taxon>
        <taxon>Bacillati</taxon>
        <taxon>Bacillota</taxon>
        <taxon>Bacilli</taxon>
        <taxon>Bacillales</taxon>
        <taxon>Paenibacillaceae</taxon>
        <taxon>Paenibacillus</taxon>
    </lineage>
</organism>
<evidence type="ECO:0000313" key="4">
    <source>
        <dbReference type="Proteomes" id="UP000637643"/>
    </source>
</evidence>
<dbReference type="SUPFAM" id="SSF54736">
    <property type="entry name" value="ClpS-like"/>
    <property type="match status" value="1"/>
</dbReference>
<name>A0A917BZ30_9BACL</name>
<dbReference type="InterPro" id="IPR014719">
    <property type="entry name" value="Ribosomal_bL12_C/ClpS-like"/>
</dbReference>
<feature type="domain" description="Large ribosomal subunit protein bL12 C-terminal" evidence="2">
    <location>
        <begin position="77"/>
        <end position="106"/>
    </location>
</feature>
<dbReference type="AlphaFoldDB" id="A0A917BZ30"/>
<feature type="transmembrane region" description="Helical" evidence="1">
    <location>
        <begin position="6"/>
        <end position="23"/>
    </location>
</feature>
<dbReference type="Pfam" id="PF00542">
    <property type="entry name" value="Ribosomal_L12"/>
    <property type="match status" value="1"/>
</dbReference>
<dbReference type="Proteomes" id="UP000637643">
    <property type="component" value="Unassembled WGS sequence"/>
</dbReference>
<evidence type="ECO:0000313" key="3">
    <source>
        <dbReference type="EMBL" id="GGF62536.1"/>
    </source>
</evidence>
<accession>A0A917BZ30</accession>
<dbReference type="RefSeq" id="WP_189021994.1">
    <property type="nucleotide sequence ID" value="NZ_BMKR01000002.1"/>
</dbReference>
<dbReference type="EMBL" id="BMKR01000002">
    <property type="protein sequence ID" value="GGF62536.1"/>
    <property type="molecule type" value="Genomic_DNA"/>
</dbReference>